<keyword evidence="3" id="KW-1185">Reference proteome</keyword>
<accession>A0ABR5XYJ6</accession>
<keyword evidence="1" id="KW-0472">Membrane</keyword>
<gene>
    <name evidence="2" type="ORF">AUP40_22365</name>
</gene>
<sequence>MDKTDLFALASQLAKSLHSSLKRLGLILIYLALLSLLAEPEATLNFFKAFFKLEIRDQAQLTRQALLLLFFAACIWTGIRFLLAILPGKSGVASSPDKTNDIGAK</sequence>
<protein>
    <submittedName>
        <fullName evidence="2">Uncharacterized protein</fullName>
    </submittedName>
</protein>
<evidence type="ECO:0000313" key="2">
    <source>
        <dbReference type="EMBL" id="KZC97634.1"/>
    </source>
</evidence>
<dbReference type="RefSeq" id="WP_063096161.1">
    <property type="nucleotide sequence ID" value="NZ_JAINWB010000034.1"/>
</dbReference>
<keyword evidence="1" id="KW-0812">Transmembrane</keyword>
<reference evidence="2 3" key="1">
    <citation type="submission" date="2015-12" db="EMBL/GenBank/DDBJ databases">
        <title>Genome sequence of Thalassospira xiamenensis MCCC 1A03005.</title>
        <authorList>
            <person name="Lu L."/>
            <person name="Lai Q."/>
            <person name="Shao Z."/>
            <person name="Qian P."/>
        </authorList>
    </citation>
    <scope>NUCLEOTIDE SEQUENCE [LARGE SCALE GENOMIC DNA]</scope>
    <source>
        <strain evidence="2 3">MCCC 1A03005</strain>
    </source>
</reference>
<dbReference type="Proteomes" id="UP000076167">
    <property type="component" value="Unassembled WGS sequence"/>
</dbReference>
<name>A0ABR5XYJ6_9PROT</name>
<proteinExistence type="predicted"/>
<feature type="transmembrane region" description="Helical" evidence="1">
    <location>
        <begin position="24"/>
        <end position="44"/>
    </location>
</feature>
<organism evidence="2 3">
    <name type="scientific">Thalassospira xiamenensis</name>
    <dbReference type="NCBI Taxonomy" id="220697"/>
    <lineage>
        <taxon>Bacteria</taxon>
        <taxon>Pseudomonadati</taxon>
        <taxon>Pseudomonadota</taxon>
        <taxon>Alphaproteobacteria</taxon>
        <taxon>Rhodospirillales</taxon>
        <taxon>Thalassospiraceae</taxon>
        <taxon>Thalassospira</taxon>
    </lineage>
</organism>
<keyword evidence="1" id="KW-1133">Transmembrane helix</keyword>
<feature type="transmembrane region" description="Helical" evidence="1">
    <location>
        <begin position="65"/>
        <end position="86"/>
    </location>
</feature>
<comment type="caution">
    <text evidence="2">The sequence shown here is derived from an EMBL/GenBank/DDBJ whole genome shotgun (WGS) entry which is preliminary data.</text>
</comment>
<evidence type="ECO:0000256" key="1">
    <source>
        <dbReference type="SAM" id="Phobius"/>
    </source>
</evidence>
<dbReference type="EMBL" id="LPXL01000055">
    <property type="protein sequence ID" value="KZC97634.1"/>
    <property type="molecule type" value="Genomic_DNA"/>
</dbReference>
<evidence type="ECO:0000313" key="3">
    <source>
        <dbReference type="Proteomes" id="UP000076167"/>
    </source>
</evidence>